<evidence type="ECO:0000313" key="2">
    <source>
        <dbReference type="EMBL" id="MDF3298865.1"/>
    </source>
</evidence>
<evidence type="ECO:0000313" key="3">
    <source>
        <dbReference type="Proteomes" id="UP001221150"/>
    </source>
</evidence>
<comment type="caution">
    <text evidence="2">The sequence shown here is derived from an EMBL/GenBank/DDBJ whole genome shotgun (WGS) entry which is preliminary data.</text>
</comment>
<keyword evidence="3" id="KW-1185">Reference proteome</keyword>
<gene>
    <name evidence="2" type="ORF">P3H78_09515</name>
</gene>
<organism evidence="2 3">
    <name type="scientific">Streptomyces tropicalis</name>
    <dbReference type="NCBI Taxonomy" id="3034234"/>
    <lineage>
        <taxon>Bacteria</taxon>
        <taxon>Bacillati</taxon>
        <taxon>Actinomycetota</taxon>
        <taxon>Actinomycetes</taxon>
        <taxon>Kitasatosporales</taxon>
        <taxon>Streptomycetaceae</taxon>
        <taxon>Streptomyces</taxon>
    </lineage>
</organism>
<name>A0ABT6A4W9_9ACTN</name>
<sequence length="65" mass="6723">MFQDAPIYHQLVAERGDIPARVRDAAASIRLELEGVMGQSIGSLPSGPAPAAPSSWSHAALPSGL</sequence>
<reference evidence="2 3" key="1">
    <citation type="submission" date="2023-03" db="EMBL/GenBank/DDBJ databases">
        <title>Draft genome sequence of Streptomyces sp. K1PA1 isolated from peat swamp forest in Thailand.</title>
        <authorList>
            <person name="Klaysubun C."/>
            <person name="Duangmal K."/>
        </authorList>
    </citation>
    <scope>NUCLEOTIDE SEQUENCE [LARGE SCALE GENOMIC DNA]</scope>
    <source>
        <strain evidence="2 3">K1PA1</strain>
    </source>
</reference>
<dbReference type="EMBL" id="JARJBB010000004">
    <property type="protein sequence ID" value="MDF3298865.1"/>
    <property type="molecule type" value="Genomic_DNA"/>
</dbReference>
<accession>A0ABT6A4W9</accession>
<protein>
    <submittedName>
        <fullName evidence="2">Uncharacterized protein</fullName>
    </submittedName>
</protein>
<dbReference type="RefSeq" id="WP_276108423.1">
    <property type="nucleotide sequence ID" value="NZ_JARJBB010000004.1"/>
</dbReference>
<feature type="compositionally biased region" description="Low complexity" evidence="1">
    <location>
        <begin position="52"/>
        <end position="65"/>
    </location>
</feature>
<dbReference type="Proteomes" id="UP001221150">
    <property type="component" value="Unassembled WGS sequence"/>
</dbReference>
<evidence type="ECO:0000256" key="1">
    <source>
        <dbReference type="SAM" id="MobiDB-lite"/>
    </source>
</evidence>
<feature type="region of interest" description="Disordered" evidence="1">
    <location>
        <begin position="42"/>
        <end position="65"/>
    </location>
</feature>
<proteinExistence type="predicted"/>